<dbReference type="InterPro" id="IPR028994">
    <property type="entry name" value="Integrin_alpha_N"/>
</dbReference>
<dbReference type="Gene3D" id="3.60.21.10">
    <property type="match status" value="1"/>
</dbReference>
<dbReference type="Pfam" id="PF02872">
    <property type="entry name" value="5_nucleotid_C"/>
    <property type="match status" value="1"/>
</dbReference>
<protein>
    <submittedName>
        <fullName evidence="5">5'-nucleotidase C-terminal domain-containing protein</fullName>
    </submittedName>
</protein>
<dbReference type="InterPro" id="IPR006179">
    <property type="entry name" value="5_nucleotidase/apyrase"/>
</dbReference>
<evidence type="ECO:0000259" key="3">
    <source>
        <dbReference type="Pfam" id="PF00149"/>
    </source>
</evidence>
<keyword evidence="6" id="KW-1185">Reference proteome</keyword>
<keyword evidence="1 2" id="KW-0732">Signal</keyword>
<name>A0ABS2TDI7_9ACTO</name>
<dbReference type="SUPFAM" id="SSF56300">
    <property type="entry name" value="Metallo-dependent phosphatases"/>
    <property type="match status" value="1"/>
</dbReference>
<evidence type="ECO:0000256" key="2">
    <source>
        <dbReference type="SAM" id="SignalP"/>
    </source>
</evidence>
<dbReference type="RefSeq" id="WP_187996171.1">
    <property type="nucleotide sequence ID" value="NZ_JACEXG010000002.1"/>
</dbReference>
<organism evidence="5 6">
    <name type="scientific">Flaviflexus equikiangi</name>
    <dbReference type="NCBI Taxonomy" id="2758573"/>
    <lineage>
        <taxon>Bacteria</taxon>
        <taxon>Bacillati</taxon>
        <taxon>Actinomycetota</taxon>
        <taxon>Actinomycetes</taxon>
        <taxon>Actinomycetales</taxon>
        <taxon>Actinomycetaceae</taxon>
        <taxon>Flaviflexus</taxon>
    </lineage>
</organism>
<dbReference type="Gene3D" id="3.90.780.10">
    <property type="entry name" value="5'-Nucleotidase, C-terminal domain"/>
    <property type="match status" value="1"/>
</dbReference>
<feature type="domain" description="5'-Nucleotidase C-terminal" evidence="4">
    <location>
        <begin position="365"/>
        <end position="552"/>
    </location>
</feature>
<evidence type="ECO:0000256" key="1">
    <source>
        <dbReference type="ARBA" id="ARBA00022729"/>
    </source>
</evidence>
<reference evidence="6" key="1">
    <citation type="submission" date="2021-02" db="EMBL/GenBank/DDBJ databases">
        <title>Leucobacter sp. CX169.</title>
        <authorList>
            <person name="Cheng Y."/>
        </authorList>
    </citation>
    <scope>NUCLEOTIDE SEQUENCE [LARGE SCALE GENOMIC DNA]</scope>
    <source>
        <strain evidence="6">JY899</strain>
    </source>
</reference>
<dbReference type="SUPFAM" id="SSF55816">
    <property type="entry name" value="5'-nucleotidase (syn. UDP-sugar hydrolase), C-terminal domain"/>
    <property type="match status" value="1"/>
</dbReference>
<evidence type="ECO:0000313" key="5">
    <source>
        <dbReference type="EMBL" id="MBM9432706.1"/>
    </source>
</evidence>
<dbReference type="PANTHER" id="PTHR11575:SF6">
    <property type="entry name" value="2',3'-CYCLIC-NUCLEOTIDE 2'-PHOSPHODIESTERASE_3'-NUCLEOTIDASE"/>
    <property type="match status" value="1"/>
</dbReference>
<dbReference type="InterPro" id="IPR008334">
    <property type="entry name" value="5'-Nucleotdase_C"/>
</dbReference>
<feature type="chain" id="PRO_5046391574" evidence="2">
    <location>
        <begin position="26"/>
        <end position="837"/>
    </location>
</feature>
<gene>
    <name evidence="5" type="ORF">JVW63_03190</name>
</gene>
<dbReference type="Proteomes" id="UP000705983">
    <property type="component" value="Unassembled WGS sequence"/>
</dbReference>
<dbReference type="PRINTS" id="PR01607">
    <property type="entry name" value="APYRASEFAMLY"/>
</dbReference>
<proteinExistence type="predicted"/>
<dbReference type="PROSITE" id="PS00786">
    <property type="entry name" value="5_NUCLEOTIDASE_2"/>
    <property type="match status" value="1"/>
</dbReference>
<dbReference type="Pfam" id="PF00149">
    <property type="entry name" value="Metallophos"/>
    <property type="match status" value="1"/>
</dbReference>
<evidence type="ECO:0000259" key="4">
    <source>
        <dbReference type="Pfam" id="PF02872"/>
    </source>
</evidence>
<dbReference type="SUPFAM" id="SSF69318">
    <property type="entry name" value="Integrin alpha N-terminal domain"/>
    <property type="match status" value="1"/>
</dbReference>
<evidence type="ECO:0000313" key="6">
    <source>
        <dbReference type="Proteomes" id="UP000705983"/>
    </source>
</evidence>
<accession>A0ABS2TDI7</accession>
<dbReference type="InterPro" id="IPR036907">
    <property type="entry name" value="5'-Nucleotdase_C_sf"/>
</dbReference>
<comment type="caution">
    <text evidence="5">The sequence shown here is derived from an EMBL/GenBank/DDBJ whole genome shotgun (WGS) entry which is preliminary data.</text>
</comment>
<dbReference type="PANTHER" id="PTHR11575">
    <property type="entry name" value="5'-NUCLEOTIDASE-RELATED"/>
    <property type="match status" value="1"/>
</dbReference>
<feature type="signal peptide" evidence="2">
    <location>
        <begin position="1"/>
        <end position="25"/>
    </location>
</feature>
<dbReference type="InterPro" id="IPR029052">
    <property type="entry name" value="Metallo-depent_PP-like"/>
</dbReference>
<dbReference type="InterPro" id="IPR006146">
    <property type="entry name" value="5'-Nucleotdase_CS"/>
</dbReference>
<dbReference type="InterPro" id="IPR004843">
    <property type="entry name" value="Calcineurin-like_PHP"/>
</dbReference>
<sequence length="837" mass="90466">MKHSTTAWATSLALAVALAPSIAYAEPVPENDSVTLLATTDLHGTALDYDYFTGAPFGAANPANARGMDRLSTAITEIRTEQGAESVLLLDNGDANQGNPLQSVYHSNRAPGTIDPIASLLNHLDYDAGVVGNHEFNYGLEDLGQYGDNLDMPLLGANVIEDATGLPYLDPWTMVTKTTTGGQEIDIAVIGVVTPGVRIWDRLTVQGVLTFEDPVVAVQRTVPMVEAAGADVVVVLAHTGLDATGYEWDPADLEENVAKSIATRVSGIDVIVGGHSHVTNKVQEYYTNPEGDEVLFTQPGYHARFLSNVTIPVEMTDGGEPEVVWTESKKPTAVAVNAADYAQDPAIEGVIAPWHDQTLAWVSQVVAQATETMSAATSVHEDTAIVDFISRVQTDEVKRAFAGTDREDLPIVSAAAPFSRTAVFNEGDVTVADMAALYIYDNTLMAVELTGAQLRDYLEYSARYYAQLPEDTVITDWDEVTNALYPGETRGIPDYAYDILSGVDYHINISLPVGERIENLTYPDGTPVGDTDRIALVLNNYRQSGGSGYPHVVDAPIIYNEQKAIRDLMIDWAIESGVIDPADFFVKNWTVSASTTVVEPEPEPEPEPLRGNVFFLSDDWTSTTHSHTFAYGRAGDEVLVGDWDGDGYDTLGVRRGNAFYLTDTLRGGAADHEFRFGRAHDEVLVGNWDGTAGDTLAVRRGNTYYLMNDLKGGAADIEFNYGRTSDEALAGDWDGDRSDTIAVRRDTTFYVVNEPRGGNADVVYNFGRSGDRALAGDFDGDGTDTISLVRGNMFYINNSHRGGVADTTLTFGRIGDAVMVGDWNGDGVDTPGVNRVV</sequence>
<dbReference type="EMBL" id="JAFFJS010000002">
    <property type="protein sequence ID" value="MBM9432706.1"/>
    <property type="molecule type" value="Genomic_DNA"/>
</dbReference>
<feature type="domain" description="Calcineurin-like phosphoesterase" evidence="3">
    <location>
        <begin position="35"/>
        <end position="278"/>
    </location>
</feature>